<accession>A0A1H9GFH2</accession>
<evidence type="ECO:0000313" key="2">
    <source>
        <dbReference type="Proteomes" id="UP000199352"/>
    </source>
</evidence>
<dbReference type="InterPro" id="IPR015915">
    <property type="entry name" value="Kelch-typ_b-propeller"/>
</dbReference>
<sequence>MNHPNVAAVDGRIYVIGGLSGGASWQALRDSYAYDPRTDR</sequence>
<keyword evidence="2" id="KW-1185">Reference proteome</keyword>
<dbReference type="SUPFAM" id="SSF117281">
    <property type="entry name" value="Kelch motif"/>
    <property type="match status" value="1"/>
</dbReference>
<proteinExistence type="predicted"/>
<dbReference type="Proteomes" id="UP000199352">
    <property type="component" value="Unassembled WGS sequence"/>
</dbReference>
<gene>
    <name evidence="1" type="ORF">SAMN05216188_103187</name>
</gene>
<dbReference type="Gene3D" id="2.120.10.80">
    <property type="entry name" value="Kelch-type beta propeller"/>
    <property type="match status" value="1"/>
</dbReference>
<name>A0A1H9GFH2_9PSEU</name>
<organism evidence="1 2">
    <name type="scientific">Lentzea xinjiangensis</name>
    <dbReference type="NCBI Taxonomy" id="402600"/>
    <lineage>
        <taxon>Bacteria</taxon>
        <taxon>Bacillati</taxon>
        <taxon>Actinomycetota</taxon>
        <taxon>Actinomycetes</taxon>
        <taxon>Pseudonocardiales</taxon>
        <taxon>Pseudonocardiaceae</taxon>
        <taxon>Lentzea</taxon>
    </lineage>
</organism>
<dbReference type="EMBL" id="FOFR01000003">
    <property type="protein sequence ID" value="SEQ48578.1"/>
    <property type="molecule type" value="Genomic_DNA"/>
</dbReference>
<dbReference type="InterPro" id="IPR006652">
    <property type="entry name" value="Kelch_1"/>
</dbReference>
<dbReference type="STRING" id="402600.SAMN05216188_103187"/>
<dbReference type="AlphaFoldDB" id="A0A1H9GFH2"/>
<dbReference type="Pfam" id="PF01344">
    <property type="entry name" value="Kelch_1"/>
    <property type="match status" value="1"/>
</dbReference>
<reference evidence="2" key="1">
    <citation type="submission" date="2016-10" db="EMBL/GenBank/DDBJ databases">
        <authorList>
            <person name="Varghese N."/>
            <person name="Submissions S."/>
        </authorList>
    </citation>
    <scope>NUCLEOTIDE SEQUENCE [LARGE SCALE GENOMIC DNA]</scope>
    <source>
        <strain evidence="2">CGMCC 4.3525</strain>
    </source>
</reference>
<protein>
    <submittedName>
        <fullName evidence="1">Kelch motif-containing protein</fullName>
    </submittedName>
</protein>
<evidence type="ECO:0000313" key="1">
    <source>
        <dbReference type="EMBL" id="SEQ48578.1"/>
    </source>
</evidence>